<proteinExistence type="predicted"/>
<evidence type="ECO:0000313" key="3">
    <source>
        <dbReference type="EMBL" id="MDK3075459.1"/>
    </source>
</evidence>
<protein>
    <submittedName>
        <fullName evidence="3">Hint domain-containing protein</fullName>
    </submittedName>
</protein>
<evidence type="ECO:0000256" key="1">
    <source>
        <dbReference type="SAM" id="MobiDB-lite"/>
    </source>
</evidence>
<organism evidence="3 4">
    <name type="scientific">Sedimentitalea xiamensis</name>
    <dbReference type="NCBI Taxonomy" id="3050037"/>
    <lineage>
        <taxon>Bacteria</taxon>
        <taxon>Pseudomonadati</taxon>
        <taxon>Pseudomonadota</taxon>
        <taxon>Alphaproteobacteria</taxon>
        <taxon>Rhodobacterales</taxon>
        <taxon>Paracoccaceae</taxon>
        <taxon>Sedimentitalea</taxon>
    </lineage>
</organism>
<gene>
    <name evidence="3" type="ORF">QO034_20500</name>
</gene>
<comment type="caution">
    <text evidence="3">The sequence shown here is derived from an EMBL/GenBank/DDBJ whole genome shotgun (WGS) entry which is preliminary data.</text>
</comment>
<dbReference type="RefSeq" id="WP_284487386.1">
    <property type="nucleotide sequence ID" value="NZ_JASNJE010000038.1"/>
</dbReference>
<name>A0ABT7FJZ3_9RHOB</name>
<feature type="region of interest" description="Disordered" evidence="1">
    <location>
        <begin position="1"/>
        <end position="20"/>
    </location>
</feature>
<dbReference type="Pfam" id="PF13403">
    <property type="entry name" value="Hint_2"/>
    <property type="match status" value="1"/>
</dbReference>
<dbReference type="Proteomes" id="UP001227126">
    <property type="component" value="Unassembled WGS sequence"/>
</dbReference>
<dbReference type="EMBL" id="JASNJE010000038">
    <property type="protein sequence ID" value="MDK3075459.1"/>
    <property type="molecule type" value="Genomic_DNA"/>
</dbReference>
<sequence length="192" mass="21105">MRPDLSRSEPSYPASFAPSDQTILDAVLRQTRQSDAPSAAASHPAPRPNKVWTLPGFAAGCRLSTSFGELPIEALRLRDRVKTRSGAYRQVEWIDEIRLDADFMARHPEALPIQIRTRTLGPCSPVRDIVLSPGQMIFASDVFGGNMMGAASELEGLPGVSRLPRSEMTYFMFHCGQQEAVCVDGAWFLVSP</sequence>
<feature type="domain" description="Hedgehog/Intein (Hint)" evidence="2">
    <location>
        <begin position="55"/>
        <end position="187"/>
    </location>
</feature>
<reference evidence="3 4" key="1">
    <citation type="submission" date="2023-05" db="EMBL/GenBank/DDBJ databases">
        <title>Sedimentitalea sp. nov. JM2-8.</title>
        <authorList>
            <person name="Huang J."/>
        </authorList>
    </citation>
    <scope>NUCLEOTIDE SEQUENCE [LARGE SCALE GENOMIC DNA]</scope>
    <source>
        <strain evidence="3 4">JM2-8</strain>
    </source>
</reference>
<evidence type="ECO:0000313" key="4">
    <source>
        <dbReference type="Proteomes" id="UP001227126"/>
    </source>
</evidence>
<accession>A0ABT7FJZ3</accession>
<evidence type="ECO:0000259" key="2">
    <source>
        <dbReference type="Pfam" id="PF13403"/>
    </source>
</evidence>
<keyword evidence="4" id="KW-1185">Reference proteome</keyword>
<dbReference type="InterPro" id="IPR028992">
    <property type="entry name" value="Hedgehog/Intein_dom"/>
</dbReference>